<dbReference type="EMBL" id="JRKL02004285">
    <property type="protein sequence ID" value="KAF3952958.1"/>
    <property type="molecule type" value="Genomic_DNA"/>
</dbReference>
<organism evidence="1 2">
    <name type="scientific">Castanea mollissima</name>
    <name type="common">Chinese chestnut</name>
    <dbReference type="NCBI Taxonomy" id="60419"/>
    <lineage>
        <taxon>Eukaryota</taxon>
        <taxon>Viridiplantae</taxon>
        <taxon>Streptophyta</taxon>
        <taxon>Embryophyta</taxon>
        <taxon>Tracheophyta</taxon>
        <taxon>Spermatophyta</taxon>
        <taxon>Magnoliopsida</taxon>
        <taxon>eudicotyledons</taxon>
        <taxon>Gunneridae</taxon>
        <taxon>Pentapetalae</taxon>
        <taxon>rosids</taxon>
        <taxon>fabids</taxon>
        <taxon>Fagales</taxon>
        <taxon>Fagaceae</taxon>
        <taxon>Castanea</taxon>
    </lineage>
</organism>
<sequence length="135" mass="15413">MAQVIKQRFVIPRLQQSKGKPKGVFTLTEASLHRYAHHIQTSCYRICVDHLAVVGMELISRFQICLNPWSIKVVHQSPLPTTDLPVVVDSGRVKKLSNFLEGYVVGIIDVLKFERLFSSLFDAVVYLEEKKCKEL</sequence>
<gene>
    <name evidence="1" type="ORF">CMV_021547</name>
</gene>
<reference evidence="1" key="1">
    <citation type="submission" date="2020-03" db="EMBL/GenBank/DDBJ databases">
        <title>Castanea mollissima Vanexum genome sequencing.</title>
        <authorList>
            <person name="Staton M."/>
        </authorList>
    </citation>
    <scope>NUCLEOTIDE SEQUENCE</scope>
    <source>
        <tissue evidence="1">Leaf</tissue>
    </source>
</reference>
<accession>A0A8J4QW15</accession>
<comment type="caution">
    <text evidence="1">The sequence shown here is derived from an EMBL/GenBank/DDBJ whole genome shotgun (WGS) entry which is preliminary data.</text>
</comment>
<dbReference type="AlphaFoldDB" id="A0A8J4QW15"/>
<protein>
    <submittedName>
        <fullName evidence="1">Uncharacterized protein</fullName>
    </submittedName>
</protein>
<evidence type="ECO:0000313" key="1">
    <source>
        <dbReference type="EMBL" id="KAF3952958.1"/>
    </source>
</evidence>
<proteinExistence type="predicted"/>
<dbReference type="Proteomes" id="UP000737018">
    <property type="component" value="Unassembled WGS sequence"/>
</dbReference>
<evidence type="ECO:0000313" key="2">
    <source>
        <dbReference type="Proteomes" id="UP000737018"/>
    </source>
</evidence>
<keyword evidence="2" id="KW-1185">Reference proteome</keyword>
<name>A0A8J4QW15_9ROSI</name>